<evidence type="ECO:0000256" key="1">
    <source>
        <dbReference type="SAM" id="Phobius"/>
    </source>
</evidence>
<dbReference type="Gene3D" id="2.60.40.10">
    <property type="entry name" value="Immunoglobulins"/>
    <property type="match status" value="1"/>
</dbReference>
<organism evidence="3 4">
    <name type="scientific">Dryococelus australis</name>
    <dbReference type="NCBI Taxonomy" id="614101"/>
    <lineage>
        <taxon>Eukaryota</taxon>
        <taxon>Metazoa</taxon>
        <taxon>Ecdysozoa</taxon>
        <taxon>Arthropoda</taxon>
        <taxon>Hexapoda</taxon>
        <taxon>Insecta</taxon>
        <taxon>Pterygota</taxon>
        <taxon>Neoptera</taxon>
        <taxon>Polyneoptera</taxon>
        <taxon>Phasmatodea</taxon>
        <taxon>Verophasmatodea</taxon>
        <taxon>Anareolatae</taxon>
        <taxon>Phasmatidae</taxon>
        <taxon>Eurycanthinae</taxon>
        <taxon>Dryococelus</taxon>
    </lineage>
</organism>
<keyword evidence="1" id="KW-0472">Membrane</keyword>
<dbReference type="InterPro" id="IPR003599">
    <property type="entry name" value="Ig_sub"/>
</dbReference>
<reference evidence="3 4" key="1">
    <citation type="submission" date="2023-02" db="EMBL/GenBank/DDBJ databases">
        <title>LHISI_Scaffold_Assembly.</title>
        <authorList>
            <person name="Stuart O.P."/>
            <person name="Cleave R."/>
            <person name="Magrath M.J.L."/>
            <person name="Mikheyev A.S."/>
        </authorList>
    </citation>
    <scope>NUCLEOTIDE SEQUENCE [LARGE SCALE GENOMIC DNA]</scope>
    <source>
        <strain evidence="3">Daus_M_001</strain>
        <tissue evidence="3">Leg muscle</tissue>
    </source>
</reference>
<dbReference type="SUPFAM" id="SSF48726">
    <property type="entry name" value="Immunoglobulin"/>
    <property type="match status" value="1"/>
</dbReference>
<comment type="caution">
    <text evidence="3">The sequence shown here is derived from an EMBL/GenBank/DDBJ whole genome shotgun (WGS) entry which is preliminary data.</text>
</comment>
<dbReference type="InterPro" id="IPR013783">
    <property type="entry name" value="Ig-like_fold"/>
</dbReference>
<dbReference type="Proteomes" id="UP001159363">
    <property type="component" value="Chromosome 1"/>
</dbReference>
<evidence type="ECO:0000313" key="3">
    <source>
        <dbReference type="EMBL" id="KAJ8896398.1"/>
    </source>
</evidence>
<evidence type="ECO:0000259" key="2">
    <source>
        <dbReference type="SMART" id="SM00409"/>
    </source>
</evidence>
<protein>
    <recommendedName>
        <fullName evidence="2">Immunoglobulin domain-containing protein</fullName>
    </recommendedName>
</protein>
<dbReference type="SMART" id="SM00409">
    <property type="entry name" value="IG"/>
    <property type="match status" value="1"/>
</dbReference>
<keyword evidence="1" id="KW-1133">Transmembrane helix</keyword>
<name>A0ABQ9II73_9NEOP</name>
<gene>
    <name evidence="3" type="ORF">PR048_001742</name>
</gene>
<sequence>MSTALLVLLKGVIGWIRVRPVCSRGSPIKAIGMPLRKSAQQNNGTIFVASYKVILGAVPAAVTSAVVTSPVNQPCLPTNPVLQNSGGASGQDPEVLIIQNVTYEDEGWYTCVAGNNLGLTYSSAYLQVVDDLDPVVSEPLQQQSTLVKILAGVLCTMFLAGILIVIAISRKFKRQVHT</sequence>
<dbReference type="EMBL" id="JARBHB010000001">
    <property type="protein sequence ID" value="KAJ8896398.1"/>
    <property type="molecule type" value="Genomic_DNA"/>
</dbReference>
<keyword evidence="1" id="KW-0812">Transmembrane</keyword>
<dbReference type="InterPro" id="IPR036179">
    <property type="entry name" value="Ig-like_dom_sf"/>
</dbReference>
<keyword evidence="4" id="KW-1185">Reference proteome</keyword>
<feature type="transmembrane region" description="Helical" evidence="1">
    <location>
        <begin position="149"/>
        <end position="168"/>
    </location>
</feature>
<accession>A0ABQ9II73</accession>
<proteinExistence type="predicted"/>
<evidence type="ECO:0000313" key="4">
    <source>
        <dbReference type="Proteomes" id="UP001159363"/>
    </source>
</evidence>
<feature type="domain" description="Immunoglobulin" evidence="2">
    <location>
        <begin position="60"/>
        <end position="129"/>
    </location>
</feature>